<dbReference type="GO" id="GO:0030515">
    <property type="term" value="F:snoRNA binding"/>
    <property type="evidence" value="ECO:0007669"/>
    <property type="project" value="InterPro"/>
</dbReference>
<dbReference type="InterPro" id="IPR055433">
    <property type="entry name" value="HAT_Syf1-like_N"/>
</dbReference>
<dbReference type="GO" id="GO:0005681">
    <property type="term" value="C:spliceosomal complex"/>
    <property type="evidence" value="ECO:0007669"/>
    <property type="project" value="UniProtKB-KW"/>
</dbReference>
<dbReference type="SUPFAM" id="SSF48452">
    <property type="entry name" value="TPR-like"/>
    <property type="match status" value="1"/>
</dbReference>
<dbReference type="InterPro" id="IPR003107">
    <property type="entry name" value="HAT"/>
</dbReference>
<dbReference type="PANTHER" id="PTHR23271:SF1">
    <property type="entry name" value="U3 SMALL NUCLEOLAR RNA-ASSOCIATED PROTEIN 6 HOMOLOG"/>
    <property type="match status" value="1"/>
</dbReference>
<dbReference type="GO" id="GO:0034388">
    <property type="term" value="C:Pwp2p-containing subcomplex of 90S preribosome"/>
    <property type="evidence" value="ECO:0007669"/>
    <property type="project" value="TreeGrafter"/>
</dbReference>
<dbReference type="GO" id="GO:0008380">
    <property type="term" value="P:RNA splicing"/>
    <property type="evidence" value="ECO:0007669"/>
    <property type="project" value="UniProtKB-KW"/>
</dbReference>
<dbReference type="Pfam" id="PF23233">
    <property type="entry name" value="HAT_Syf1_CNRKL1_N"/>
    <property type="match status" value="1"/>
</dbReference>
<sequence length="394" mass="45149">MAAEKARFYLEKAVPELKEYEQKGIFNKDEIRSIAKKRSDFEHKVNTPGVTESDFVRYIEYEMNLEALRKKRTKRFGIKATPQHAGRRVLFILDRATRKLPGSLGLWIQYIEYCRRQKMYRRLSDVFSDALRLHPANADLWVYAAKYAMEDHADMTQARSYFQRGLRFCKSQRNIWVQYGRLECIYIAKLFARRRILGLDESGKASEVASTTADNDADMIALPAITEEDINPTGKKNDEIDEGALEALNSTPALTGAIPIAIFDAAMKESNDNIILSHEFFDMVFEFEDLPCLRKILDHIVTHQTTKSPLHYRTAICNIKVPVAGLKVTSPDFPQALGNSLANMKKYQLEPNLSQELIKWLKPLSENEELDPALRKVLEITLARAQKSLPSKDE</sequence>
<dbReference type="SMART" id="SM00386">
    <property type="entry name" value="HAT"/>
    <property type="match status" value="4"/>
</dbReference>
<dbReference type="Gene3D" id="1.25.40.10">
    <property type="entry name" value="Tetratricopeptide repeat domain"/>
    <property type="match status" value="1"/>
</dbReference>
<evidence type="ECO:0000256" key="4">
    <source>
        <dbReference type="ARBA" id="ARBA00022552"/>
    </source>
</evidence>
<dbReference type="GO" id="GO:0000462">
    <property type="term" value="P:maturation of SSU-rRNA from tricistronic rRNA transcript (SSU-rRNA, 5.8S rRNA, LSU-rRNA)"/>
    <property type="evidence" value="ECO:0007669"/>
    <property type="project" value="InterPro"/>
</dbReference>
<proteinExistence type="inferred from homology"/>
<keyword evidence="5" id="KW-0507">mRNA processing</keyword>
<dbReference type="EMBL" id="JPOX01000026">
    <property type="protein sequence ID" value="KFX44750.1"/>
    <property type="molecule type" value="Genomic_DNA"/>
</dbReference>
<organism evidence="12">
    <name type="scientific">Talaromyces marneffei PM1</name>
    <dbReference type="NCBI Taxonomy" id="1077442"/>
    <lineage>
        <taxon>Eukaryota</taxon>
        <taxon>Fungi</taxon>
        <taxon>Dikarya</taxon>
        <taxon>Ascomycota</taxon>
        <taxon>Pezizomycotina</taxon>
        <taxon>Eurotiomycetes</taxon>
        <taxon>Eurotiomycetidae</taxon>
        <taxon>Eurotiales</taxon>
        <taxon>Trichocomaceae</taxon>
        <taxon>Talaromyces</taxon>
        <taxon>Talaromyces sect. Talaromyces</taxon>
    </lineage>
</organism>
<evidence type="ECO:0000256" key="8">
    <source>
        <dbReference type="ARBA" id="ARBA00023187"/>
    </source>
</evidence>
<evidence type="ECO:0000256" key="2">
    <source>
        <dbReference type="ARBA" id="ARBA00008644"/>
    </source>
</evidence>
<feature type="domain" description="U3 small nucleolar RNA-associated protein 6 N-terminal" evidence="10">
    <location>
        <begin position="10"/>
        <end position="81"/>
    </location>
</feature>
<gene>
    <name evidence="12" type="ORF">GQ26_0260260</name>
</gene>
<dbReference type="Pfam" id="PF08640">
    <property type="entry name" value="U3_assoc_6"/>
    <property type="match status" value="1"/>
</dbReference>
<dbReference type="InterPro" id="IPR055347">
    <property type="entry name" value="UTP6_N"/>
</dbReference>
<dbReference type="eggNOG" id="KOG2396">
    <property type="taxonomic scope" value="Eukaryota"/>
</dbReference>
<comment type="subcellular location">
    <subcellularLocation>
        <location evidence="1">Nucleus</location>
        <location evidence="1">Nucleolus</location>
    </subcellularLocation>
</comment>
<reference evidence="12" key="1">
    <citation type="journal article" date="2014" name="PLoS Genet.">
        <title>Signature Gene Expression Reveals Novel Clues to the Molecular Mechanisms of Dimorphic Transition in Penicillium marneffei.</title>
        <authorList>
            <person name="Yang E."/>
            <person name="Wang G."/>
            <person name="Cai J."/>
            <person name="Woo P.C."/>
            <person name="Lau S.K."/>
            <person name="Yuen K.-Y."/>
            <person name="Chow W.-N."/>
            <person name="Lin X."/>
        </authorList>
    </citation>
    <scope>NUCLEOTIDE SEQUENCE [LARGE SCALE GENOMIC DNA]</scope>
    <source>
        <strain evidence="12">PM1</strain>
    </source>
</reference>
<feature type="domain" description="Pre-mRNA-splicing factor Syf1-like N-terminal HAT-repeats" evidence="11">
    <location>
        <begin position="84"/>
        <end position="181"/>
    </location>
</feature>
<accession>A0A093UXS7</accession>
<keyword evidence="8" id="KW-0508">mRNA splicing</keyword>
<keyword evidence="7" id="KW-0677">Repeat</keyword>
<dbReference type="GO" id="GO:0006397">
    <property type="term" value="P:mRNA processing"/>
    <property type="evidence" value="ECO:0007669"/>
    <property type="project" value="UniProtKB-KW"/>
</dbReference>
<evidence type="ECO:0000256" key="9">
    <source>
        <dbReference type="ARBA" id="ARBA00023242"/>
    </source>
</evidence>
<keyword evidence="4" id="KW-0698">rRNA processing</keyword>
<keyword evidence="6" id="KW-0747">Spliceosome</keyword>
<comment type="similarity">
    <text evidence="3">Belongs to the UTP6 family.</text>
</comment>
<evidence type="ECO:0000313" key="12">
    <source>
        <dbReference type="EMBL" id="KFX44750.1"/>
    </source>
</evidence>
<evidence type="ECO:0000256" key="7">
    <source>
        <dbReference type="ARBA" id="ARBA00022737"/>
    </source>
</evidence>
<dbReference type="AlphaFoldDB" id="A0A093UXS7"/>
<evidence type="ECO:0000259" key="10">
    <source>
        <dbReference type="Pfam" id="PF08640"/>
    </source>
</evidence>
<evidence type="ECO:0000256" key="3">
    <source>
        <dbReference type="ARBA" id="ARBA00010734"/>
    </source>
</evidence>
<evidence type="ECO:0000259" key="11">
    <source>
        <dbReference type="Pfam" id="PF23233"/>
    </source>
</evidence>
<keyword evidence="9" id="KW-0539">Nucleus</keyword>
<evidence type="ECO:0000256" key="6">
    <source>
        <dbReference type="ARBA" id="ARBA00022728"/>
    </source>
</evidence>
<evidence type="ECO:0000256" key="1">
    <source>
        <dbReference type="ARBA" id="ARBA00004604"/>
    </source>
</evidence>
<comment type="caution">
    <text evidence="12">The sequence shown here is derived from an EMBL/GenBank/DDBJ whole genome shotgun (WGS) entry which is preliminary data.</text>
</comment>
<evidence type="ECO:0000256" key="5">
    <source>
        <dbReference type="ARBA" id="ARBA00022664"/>
    </source>
</evidence>
<comment type="similarity">
    <text evidence="2">Belongs to the crooked-neck family.</text>
</comment>
<dbReference type="InterPro" id="IPR011990">
    <property type="entry name" value="TPR-like_helical_dom_sf"/>
</dbReference>
<dbReference type="HOGENOM" id="CLU_026025_3_1_1"/>
<dbReference type="PANTHER" id="PTHR23271">
    <property type="entry name" value="HEPATOCELLULAR CARCINOMA-ASSOCIATED ANTIGEN 66"/>
    <property type="match status" value="1"/>
</dbReference>
<name>A0A093UXS7_TALMA</name>
<dbReference type="InterPro" id="IPR013949">
    <property type="entry name" value="Utp6"/>
</dbReference>
<protein>
    <submittedName>
        <fullName evidence="12">U3 small nucleolar RNA-associated protein 6</fullName>
    </submittedName>
</protein>
<dbReference type="GO" id="GO:0032040">
    <property type="term" value="C:small-subunit processome"/>
    <property type="evidence" value="ECO:0007669"/>
    <property type="project" value="TreeGrafter"/>
</dbReference>